<evidence type="ECO:0000313" key="3">
    <source>
        <dbReference type="Proteomes" id="UP000461948"/>
    </source>
</evidence>
<organism evidence="2 3">
    <name type="scientific">Enterobacter agglomerans</name>
    <name type="common">Erwinia herbicola</name>
    <name type="synonym">Pantoea agglomerans</name>
    <dbReference type="NCBI Taxonomy" id="549"/>
    <lineage>
        <taxon>Bacteria</taxon>
        <taxon>Pseudomonadati</taxon>
        <taxon>Pseudomonadota</taxon>
        <taxon>Gammaproteobacteria</taxon>
        <taxon>Enterobacterales</taxon>
        <taxon>Erwiniaceae</taxon>
        <taxon>Pantoea</taxon>
        <taxon>Pantoea agglomerans group</taxon>
    </lineage>
</organism>
<feature type="non-terminal residue" evidence="2">
    <location>
        <position position="81"/>
    </location>
</feature>
<dbReference type="GO" id="GO:1901135">
    <property type="term" value="P:carbohydrate derivative metabolic process"/>
    <property type="evidence" value="ECO:0007669"/>
    <property type="project" value="InterPro"/>
</dbReference>
<dbReference type="CDD" id="cd05013">
    <property type="entry name" value="SIS_RpiR"/>
    <property type="match status" value="1"/>
</dbReference>
<name>A0A7X2MUJ6_ENTAG</name>
<feature type="domain" description="SIS" evidence="1">
    <location>
        <begin position="20"/>
        <end position="80"/>
    </location>
</feature>
<comment type="caution">
    <text evidence="2">The sequence shown here is derived from an EMBL/GenBank/DDBJ whole genome shotgun (WGS) entry which is preliminary data.</text>
</comment>
<dbReference type="InterPro" id="IPR046348">
    <property type="entry name" value="SIS_dom_sf"/>
</dbReference>
<dbReference type="Pfam" id="PF01380">
    <property type="entry name" value="SIS"/>
    <property type="match status" value="1"/>
</dbReference>
<evidence type="ECO:0000313" key="2">
    <source>
        <dbReference type="EMBL" id="MSE19580.1"/>
    </source>
</evidence>
<dbReference type="InterPro" id="IPR047640">
    <property type="entry name" value="RpiR-like"/>
</dbReference>
<dbReference type="GO" id="GO:0003700">
    <property type="term" value="F:DNA-binding transcription factor activity"/>
    <property type="evidence" value="ECO:0007669"/>
    <property type="project" value="InterPro"/>
</dbReference>
<reference evidence="2 3" key="1">
    <citation type="submission" date="2019-11" db="EMBL/GenBank/DDBJ databases">
        <title>Draft Genome Sequence of Plant Growth-Promoting Rhizosphere-Associated Bacteria.</title>
        <authorList>
            <person name="Vasilyev I.Y."/>
            <person name="Radchenko V."/>
            <person name="Ilnitskaya E.V."/>
        </authorList>
    </citation>
    <scope>NUCLEOTIDE SEQUENCE [LARGE SCALE GENOMIC DNA]</scope>
    <source>
        <strain evidence="2 3">VRA_MhP_f</strain>
    </source>
</reference>
<dbReference type="SUPFAM" id="SSF53697">
    <property type="entry name" value="SIS domain"/>
    <property type="match status" value="1"/>
</dbReference>
<dbReference type="GO" id="GO:0003677">
    <property type="term" value="F:DNA binding"/>
    <property type="evidence" value="ECO:0007669"/>
    <property type="project" value="InterPro"/>
</dbReference>
<accession>A0A7X2MUJ6</accession>
<proteinExistence type="predicted"/>
<sequence length="81" mass="8833">TSKGLNKDVLQRTVDLLGEASIIQTYGLGASSLVAQDFTQKFSRIGTSVLNTQDTHLMASNFLTQRNKQVLFLISDSGETL</sequence>
<dbReference type="EMBL" id="WKLC01002949">
    <property type="protein sequence ID" value="MSE19580.1"/>
    <property type="molecule type" value="Genomic_DNA"/>
</dbReference>
<feature type="non-terminal residue" evidence="2">
    <location>
        <position position="1"/>
    </location>
</feature>
<dbReference type="Gene3D" id="3.40.50.10490">
    <property type="entry name" value="Glucose-6-phosphate isomerase like protein, domain 1"/>
    <property type="match status" value="1"/>
</dbReference>
<dbReference type="InterPro" id="IPR001347">
    <property type="entry name" value="SIS_dom"/>
</dbReference>
<dbReference type="GO" id="GO:0097367">
    <property type="term" value="F:carbohydrate derivative binding"/>
    <property type="evidence" value="ECO:0007669"/>
    <property type="project" value="InterPro"/>
</dbReference>
<gene>
    <name evidence="2" type="ORF">GKC49_32105</name>
</gene>
<dbReference type="InterPro" id="IPR035472">
    <property type="entry name" value="RpiR-like_SIS"/>
</dbReference>
<protein>
    <submittedName>
        <fullName evidence="2">SIS domain-containing protein</fullName>
    </submittedName>
</protein>
<dbReference type="PANTHER" id="PTHR30514:SF1">
    <property type="entry name" value="HTH-TYPE TRANSCRIPTIONAL REGULATOR HEXR-RELATED"/>
    <property type="match status" value="1"/>
</dbReference>
<dbReference type="AlphaFoldDB" id="A0A7X2MUJ6"/>
<evidence type="ECO:0000259" key="1">
    <source>
        <dbReference type="Pfam" id="PF01380"/>
    </source>
</evidence>
<dbReference type="PANTHER" id="PTHR30514">
    <property type="entry name" value="GLUCOKINASE"/>
    <property type="match status" value="1"/>
</dbReference>
<dbReference type="Proteomes" id="UP000461948">
    <property type="component" value="Unassembled WGS sequence"/>
</dbReference>